<dbReference type="InterPro" id="IPR044066">
    <property type="entry name" value="TRIAD_supradom"/>
</dbReference>
<evidence type="ECO:0000313" key="17">
    <source>
        <dbReference type="Proteomes" id="UP000729402"/>
    </source>
</evidence>
<organism evidence="16 17">
    <name type="scientific">Zizania palustris</name>
    <name type="common">Northern wild rice</name>
    <dbReference type="NCBI Taxonomy" id="103762"/>
    <lineage>
        <taxon>Eukaryota</taxon>
        <taxon>Viridiplantae</taxon>
        <taxon>Streptophyta</taxon>
        <taxon>Embryophyta</taxon>
        <taxon>Tracheophyta</taxon>
        <taxon>Spermatophyta</taxon>
        <taxon>Magnoliopsida</taxon>
        <taxon>Liliopsida</taxon>
        <taxon>Poales</taxon>
        <taxon>Poaceae</taxon>
        <taxon>BOP clade</taxon>
        <taxon>Oryzoideae</taxon>
        <taxon>Oryzeae</taxon>
        <taxon>Zizaniinae</taxon>
        <taxon>Zizania</taxon>
    </lineage>
</organism>
<feature type="domain" description="RING-type" evidence="14">
    <location>
        <begin position="207"/>
        <end position="250"/>
    </location>
</feature>
<proteinExistence type="inferred from homology"/>
<dbReference type="PROSITE" id="PS50089">
    <property type="entry name" value="ZF_RING_2"/>
    <property type="match status" value="1"/>
</dbReference>
<keyword evidence="9" id="KW-0677">Repeat</keyword>
<evidence type="ECO:0000256" key="10">
    <source>
        <dbReference type="ARBA" id="ARBA00022771"/>
    </source>
</evidence>
<feature type="domain" description="RING-type" evidence="15">
    <location>
        <begin position="203"/>
        <end position="417"/>
    </location>
</feature>
<dbReference type="FunFam" id="3.30.40.10:FF:000019">
    <property type="entry name" value="RBR-type E3 ubiquitin transferase"/>
    <property type="match status" value="1"/>
</dbReference>
<evidence type="ECO:0000256" key="7">
    <source>
        <dbReference type="ARBA" id="ARBA00022679"/>
    </source>
</evidence>
<keyword evidence="7" id="KW-0808">Transferase</keyword>
<dbReference type="GO" id="GO:0008270">
    <property type="term" value="F:zinc ion binding"/>
    <property type="evidence" value="ECO:0007669"/>
    <property type="project" value="UniProtKB-KW"/>
</dbReference>
<dbReference type="Pfam" id="PF01485">
    <property type="entry name" value="IBR"/>
    <property type="match status" value="1"/>
</dbReference>
<dbReference type="CDD" id="cd16773">
    <property type="entry name" value="RING-HC_RBR_TRIAD1"/>
    <property type="match status" value="1"/>
</dbReference>
<keyword evidence="10 13" id="KW-0863">Zinc-finger</keyword>
<evidence type="ECO:0000256" key="9">
    <source>
        <dbReference type="ARBA" id="ARBA00022737"/>
    </source>
</evidence>
<accession>A0A8J5V6W1</accession>
<dbReference type="CDD" id="cd20346">
    <property type="entry name" value="BRcat_RBR_ANKIB1"/>
    <property type="match status" value="1"/>
</dbReference>
<comment type="catalytic activity">
    <reaction evidence="1">
        <text>[E2 ubiquitin-conjugating enzyme]-S-ubiquitinyl-L-cysteine + [acceptor protein]-L-lysine = [E2 ubiquitin-conjugating enzyme]-L-cysteine + [acceptor protein]-N(6)-ubiquitinyl-L-lysine.</text>
        <dbReference type="EC" id="2.3.2.31"/>
    </reaction>
</comment>
<dbReference type="EMBL" id="JAAALK010000286">
    <property type="protein sequence ID" value="KAG8062777.1"/>
    <property type="molecule type" value="Genomic_DNA"/>
</dbReference>
<evidence type="ECO:0000259" key="14">
    <source>
        <dbReference type="PROSITE" id="PS50089"/>
    </source>
</evidence>
<evidence type="ECO:0000256" key="12">
    <source>
        <dbReference type="ARBA" id="ARBA00022833"/>
    </source>
</evidence>
<dbReference type="InterPro" id="IPR002867">
    <property type="entry name" value="IBR_dom"/>
</dbReference>
<comment type="similarity">
    <text evidence="5">Belongs to the RBR family. Ariadne subfamily.</text>
</comment>
<evidence type="ECO:0000256" key="3">
    <source>
        <dbReference type="ARBA" id="ARBA00003976"/>
    </source>
</evidence>
<keyword evidence="11" id="KW-0833">Ubl conjugation pathway</keyword>
<evidence type="ECO:0000256" key="2">
    <source>
        <dbReference type="ARBA" id="ARBA00001947"/>
    </source>
</evidence>
<keyword evidence="12" id="KW-0862">Zinc</keyword>
<dbReference type="CDD" id="cd22586">
    <property type="entry name" value="Rcat_RBR_ARI1-like"/>
    <property type="match status" value="1"/>
</dbReference>
<dbReference type="AlphaFoldDB" id="A0A8J5V6W1"/>
<evidence type="ECO:0000256" key="1">
    <source>
        <dbReference type="ARBA" id="ARBA00001798"/>
    </source>
</evidence>
<dbReference type="InterPro" id="IPR031127">
    <property type="entry name" value="E3_UB_ligase_RBR"/>
</dbReference>
<evidence type="ECO:0000256" key="11">
    <source>
        <dbReference type="ARBA" id="ARBA00022786"/>
    </source>
</evidence>
<gene>
    <name evidence="16" type="ORF">GUJ93_ZPchr0003g17754</name>
</gene>
<dbReference type="Proteomes" id="UP000729402">
    <property type="component" value="Unassembled WGS sequence"/>
</dbReference>
<dbReference type="OrthoDB" id="10009520at2759"/>
<comment type="caution">
    <text evidence="16">The sequence shown here is derived from an EMBL/GenBank/DDBJ whole genome shotgun (WGS) entry which is preliminary data.</text>
</comment>
<dbReference type="PANTHER" id="PTHR11685">
    <property type="entry name" value="RBR FAMILY RING FINGER AND IBR DOMAIN-CONTAINING"/>
    <property type="match status" value="1"/>
</dbReference>
<evidence type="ECO:0000259" key="15">
    <source>
        <dbReference type="PROSITE" id="PS51873"/>
    </source>
</evidence>
<reference evidence="16" key="1">
    <citation type="journal article" date="2021" name="bioRxiv">
        <title>Whole Genome Assembly and Annotation of Northern Wild Rice, Zizania palustris L., Supports a Whole Genome Duplication in the Zizania Genus.</title>
        <authorList>
            <person name="Haas M."/>
            <person name="Kono T."/>
            <person name="Macchietto M."/>
            <person name="Millas R."/>
            <person name="McGilp L."/>
            <person name="Shao M."/>
            <person name="Duquette J."/>
            <person name="Hirsch C.N."/>
            <person name="Kimball J."/>
        </authorList>
    </citation>
    <scope>NUCLEOTIDE SEQUENCE</scope>
    <source>
        <tissue evidence="16">Fresh leaf tissue</tissue>
    </source>
</reference>
<dbReference type="Pfam" id="PF26200">
    <property type="entry name" value="Rcat_RNF216"/>
    <property type="match status" value="1"/>
</dbReference>
<dbReference type="InterPro" id="IPR001841">
    <property type="entry name" value="Znf_RING"/>
</dbReference>
<evidence type="ECO:0000256" key="4">
    <source>
        <dbReference type="ARBA" id="ARBA00004906"/>
    </source>
</evidence>
<keyword evidence="8" id="KW-0479">Metal-binding</keyword>
<name>A0A8J5V6W1_ZIZPA</name>
<sequence>MHRLGRPRLYIIPFPSPGSLLSPGANKSHRTGVTRHAAIKPPARPMAGGGGGGEGDDERGCFCHGDDERCFYCYVDGEEEEEEEEGEGEEEEWWDGLAMEEDEDDVGLLDEADDLLPERAADCWAITQESLPAAQQQDMSIVMNLLNIKQHDARTLLIHHRWKMHCIYDHLDRKGRDCMLREACIVLQKKNSMPAAVSRSPSTSVTCNVCFEGFSITAVSTMDCGHCFCNDCWTEHFFASINSGNKQIRCMEVNCKAICDEVIVRRLVEQKYPAAAKCFNRLLLESYLEDNDSVKWCPSAPNCGRAIRVSAGERYCEVTCPCGVSFCFNCAGQVHSPCPCAMWGKWNAKGHGESETIKWIVNNTKNCPRCFKPIEKNGGCNLVKCKCGQYLCWLCGQPTGKSHTWSRIEGHSCNRFNEDGNKVHTGRRQLQRFAHYCDRFNIHGASYKVEQQELGPAVEERVKKLESDMAKDGGWLARAHRCLLASRQVLSRSYAFAYYMFGGDEVKTHPAVRANLATAQYLFEDQQQRLEHHVEHLSKVLTADVPALPEEEILLTKQEAVNVAKIVQTICGQMYKCIQDELLPLLVQPMNIAAYRRDGPGQAKEFPA</sequence>
<dbReference type="GO" id="GO:0016567">
    <property type="term" value="P:protein ubiquitination"/>
    <property type="evidence" value="ECO:0007669"/>
    <property type="project" value="InterPro"/>
</dbReference>
<evidence type="ECO:0000256" key="6">
    <source>
        <dbReference type="ARBA" id="ARBA00012251"/>
    </source>
</evidence>
<evidence type="ECO:0000256" key="8">
    <source>
        <dbReference type="ARBA" id="ARBA00022723"/>
    </source>
</evidence>
<comment type="cofactor">
    <cofactor evidence="2">
        <name>Zn(2+)</name>
        <dbReference type="ChEBI" id="CHEBI:29105"/>
    </cofactor>
</comment>
<dbReference type="PROSITE" id="PS51873">
    <property type="entry name" value="TRIAD"/>
    <property type="match status" value="1"/>
</dbReference>
<dbReference type="EC" id="2.3.2.31" evidence="6"/>
<comment type="function">
    <text evidence="3">Might act as an E3 ubiquitin-protein ligase, or as part of E3 complex, which accepts ubiquitin from specific E2 ubiquitin-conjugating enzymes and then transfers it to substrates.</text>
</comment>
<keyword evidence="17" id="KW-1185">Reference proteome</keyword>
<evidence type="ECO:0000256" key="5">
    <source>
        <dbReference type="ARBA" id="ARBA00005884"/>
    </source>
</evidence>
<evidence type="ECO:0000256" key="13">
    <source>
        <dbReference type="PROSITE-ProRule" id="PRU00175"/>
    </source>
</evidence>
<dbReference type="GO" id="GO:0061630">
    <property type="term" value="F:ubiquitin protein ligase activity"/>
    <property type="evidence" value="ECO:0007669"/>
    <property type="project" value="UniProtKB-EC"/>
</dbReference>
<protein>
    <recommendedName>
        <fullName evidence="6">RBR-type E3 ubiquitin transferase</fullName>
        <ecNumber evidence="6">2.3.2.31</ecNumber>
    </recommendedName>
</protein>
<evidence type="ECO:0000313" key="16">
    <source>
        <dbReference type="EMBL" id="KAG8062777.1"/>
    </source>
</evidence>
<reference evidence="16" key="2">
    <citation type="submission" date="2021-02" db="EMBL/GenBank/DDBJ databases">
        <authorList>
            <person name="Kimball J.A."/>
            <person name="Haas M.W."/>
            <person name="Macchietto M."/>
            <person name="Kono T."/>
            <person name="Duquette J."/>
            <person name="Shao M."/>
        </authorList>
    </citation>
    <scope>NUCLEOTIDE SEQUENCE</scope>
    <source>
        <tissue evidence="16">Fresh leaf tissue</tissue>
    </source>
</reference>
<dbReference type="InterPro" id="IPR045840">
    <property type="entry name" value="Ariadne"/>
</dbReference>
<dbReference type="SMART" id="SM00647">
    <property type="entry name" value="IBR"/>
    <property type="match status" value="2"/>
</dbReference>
<comment type="pathway">
    <text evidence="4">Protein modification; protein ubiquitination.</text>
</comment>
<dbReference type="Pfam" id="PF19422">
    <property type="entry name" value="Ariadne"/>
    <property type="match status" value="1"/>
</dbReference>